<feature type="transmembrane region" description="Helical" evidence="7">
    <location>
        <begin position="247"/>
        <end position="268"/>
    </location>
</feature>
<feature type="transmembrane region" description="Helical" evidence="7">
    <location>
        <begin position="406"/>
        <end position="430"/>
    </location>
</feature>
<dbReference type="Gene3D" id="1.10.4160.10">
    <property type="entry name" value="Hydantoin permease"/>
    <property type="match status" value="1"/>
</dbReference>
<keyword evidence="4 7" id="KW-1133">Transmembrane helix</keyword>
<feature type="transmembrane region" description="Helical" evidence="7">
    <location>
        <begin position="288"/>
        <end position="313"/>
    </location>
</feature>
<evidence type="ECO:0000313" key="8">
    <source>
        <dbReference type="EMBL" id="SPO03120.1"/>
    </source>
</evidence>
<evidence type="ECO:0000256" key="6">
    <source>
        <dbReference type="SAM" id="MobiDB-lite"/>
    </source>
</evidence>
<evidence type="ECO:0000256" key="3">
    <source>
        <dbReference type="ARBA" id="ARBA00022692"/>
    </source>
</evidence>
<feature type="transmembrane region" description="Helical" evidence="7">
    <location>
        <begin position="383"/>
        <end position="400"/>
    </location>
</feature>
<feature type="region of interest" description="Disordered" evidence="6">
    <location>
        <begin position="534"/>
        <end position="567"/>
    </location>
</feature>
<dbReference type="InterPro" id="IPR001248">
    <property type="entry name" value="Pur-cyt_permease"/>
</dbReference>
<evidence type="ECO:0000256" key="4">
    <source>
        <dbReference type="ARBA" id="ARBA00022989"/>
    </source>
</evidence>
<keyword evidence="5 7" id="KW-0472">Membrane</keyword>
<dbReference type="GO" id="GO:0005886">
    <property type="term" value="C:plasma membrane"/>
    <property type="evidence" value="ECO:0007669"/>
    <property type="project" value="TreeGrafter"/>
</dbReference>
<evidence type="ECO:0000256" key="1">
    <source>
        <dbReference type="ARBA" id="ARBA00004141"/>
    </source>
</evidence>
<feature type="transmembrane region" description="Helical" evidence="7">
    <location>
        <begin position="202"/>
        <end position="222"/>
    </location>
</feature>
<reference evidence="8" key="1">
    <citation type="submission" date="2018-03" db="EMBL/GenBank/DDBJ databases">
        <authorList>
            <person name="Guldener U."/>
        </authorList>
    </citation>
    <scope>NUCLEOTIDE SEQUENCE</scope>
</reference>
<comment type="subcellular location">
    <subcellularLocation>
        <location evidence="1">Membrane</location>
        <topology evidence="1">Multi-pass membrane protein</topology>
    </subcellularLocation>
</comment>
<evidence type="ECO:0000256" key="7">
    <source>
        <dbReference type="SAM" id="Phobius"/>
    </source>
</evidence>
<proteinExistence type="inferred from homology"/>
<comment type="caution">
    <text evidence="8">The sequence shown here is derived from an EMBL/GenBank/DDBJ whole genome shotgun (WGS) entry which is preliminary data.</text>
</comment>
<feature type="transmembrane region" description="Helical" evidence="7">
    <location>
        <begin position="174"/>
        <end position="193"/>
    </location>
</feature>
<dbReference type="InterPro" id="IPR045225">
    <property type="entry name" value="Uracil/uridine/allantoin_perm"/>
</dbReference>
<evidence type="ECO:0000313" key="9">
    <source>
        <dbReference type="Proteomes" id="UP001187682"/>
    </source>
</evidence>
<dbReference type="AlphaFoldDB" id="A0AAE8SVT5"/>
<feature type="transmembrane region" description="Helical" evidence="7">
    <location>
        <begin position="343"/>
        <end position="371"/>
    </location>
</feature>
<organism evidence="8 9">
    <name type="scientific">Cephalotrichum gorgonifer</name>
    <dbReference type="NCBI Taxonomy" id="2041049"/>
    <lineage>
        <taxon>Eukaryota</taxon>
        <taxon>Fungi</taxon>
        <taxon>Dikarya</taxon>
        <taxon>Ascomycota</taxon>
        <taxon>Pezizomycotina</taxon>
        <taxon>Sordariomycetes</taxon>
        <taxon>Hypocreomycetidae</taxon>
        <taxon>Microascales</taxon>
        <taxon>Microascaceae</taxon>
        <taxon>Cephalotrichum</taxon>
    </lineage>
</organism>
<dbReference type="Proteomes" id="UP001187682">
    <property type="component" value="Unassembled WGS sequence"/>
</dbReference>
<keyword evidence="3 7" id="KW-0812">Transmembrane</keyword>
<feature type="transmembrane region" description="Helical" evidence="7">
    <location>
        <begin position="492"/>
        <end position="511"/>
    </location>
</feature>
<evidence type="ECO:0000256" key="5">
    <source>
        <dbReference type="ARBA" id="ARBA00023136"/>
    </source>
</evidence>
<dbReference type="Pfam" id="PF02133">
    <property type="entry name" value="Transp_cyt_pur"/>
    <property type="match status" value="1"/>
</dbReference>
<accession>A0AAE8SVT5</accession>
<feature type="transmembrane region" description="Helical" evidence="7">
    <location>
        <begin position="78"/>
        <end position="99"/>
    </location>
</feature>
<feature type="transmembrane region" description="Helical" evidence="7">
    <location>
        <begin position="120"/>
        <end position="140"/>
    </location>
</feature>
<dbReference type="PANTHER" id="PTHR30618:SF15">
    <property type="entry name" value="NICOTINAMIDE RIBOSIDE TRANSPORTER 1-RELATED"/>
    <property type="match status" value="1"/>
</dbReference>
<dbReference type="EMBL" id="ONZQ02000007">
    <property type="protein sequence ID" value="SPO03120.1"/>
    <property type="molecule type" value="Genomic_DNA"/>
</dbReference>
<dbReference type="PANTHER" id="PTHR30618">
    <property type="entry name" value="NCS1 FAMILY PURINE/PYRIMIDINE TRANSPORTER"/>
    <property type="match status" value="1"/>
</dbReference>
<protein>
    <submittedName>
        <fullName evidence="8">Related to uracil permease</fullName>
    </submittedName>
</protein>
<feature type="transmembrane region" description="Helical" evidence="7">
    <location>
        <begin position="451"/>
        <end position="472"/>
    </location>
</feature>
<name>A0AAE8SVT5_9PEZI</name>
<keyword evidence="9" id="KW-1185">Reference proteome</keyword>
<feature type="compositionally biased region" description="Basic and acidic residues" evidence="6">
    <location>
        <begin position="542"/>
        <end position="567"/>
    </location>
</feature>
<comment type="similarity">
    <text evidence="2">Belongs to the purine-cytosine permease (2.A.39) family.</text>
</comment>
<evidence type="ECO:0000256" key="2">
    <source>
        <dbReference type="ARBA" id="ARBA00008974"/>
    </source>
</evidence>
<gene>
    <name evidence="8" type="ORF">DNG_05802</name>
</gene>
<sequence length="567" mass="62990">MAESSPPTLTKRLLRRLEVQRDTDADVDIYVNKDTRPLPPSRRPYGPWEFVGLWMVTGSFNVGGWTTGSSLISLGLNVWQSMLAIIIAHTFVGFVCIAGGHPGAKWHIGFPLWMKQNWGIWGYLFPMAIRVFLSFVWTATNTWYGSQCLRVLLTCIWPSFLNLDTELADGTMKLYDFISFIIYFLICLPLIWFSPENYKKPFFVASITVATAVFSLLIWSTVKAGGGGALLADVSGISGVEPAKGGALGWAFVAAITVNIGGIATHMWSQSDYTRYARKPGDQVLAQLVMVPLGTIIVACTGIVCTSCAATLYPQVGKLMWQPYAFLEAIRKYEDNSGARAGVAFASIAFMFSQFGMVVASNCVVAGIDLAALLPRWFTLRRGGYFTIIFVFIMQPWSLLNSASNFLTVVGSFNTFLGPLMGIMFADYFLLRKTTIKLTELFSNSPESIYWYTRGWNWRAAVAWPMGVWFLMPGLAQRAVDPKGFWPGWTRLYQLSWFLGCIVAGSVYLLLDYFWPMPEKLAVDDLDYFGTFGDPPSLTEGETSRGDSPARGDTPMKDGAEEKTLPV</sequence>
<feature type="transmembrane region" description="Helical" evidence="7">
    <location>
        <begin position="50"/>
        <end position="72"/>
    </location>
</feature>
<dbReference type="GO" id="GO:0015205">
    <property type="term" value="F:nucleobase transmembrane transporter activity"/>
    <property type="evidence" value="ECO:0007669"/>
    <property type="project" value="TreeGrafter"/>
</dbReference>